<evidence type="ECO:0000313" key="13">
    <source>
        <dbReference type="EMBL" id="CAA2961529.1"/>
    </source>
</evidence>
<evidence type="ECO:0000256" key="1">
    <source>
        <dbReference type="ARBA" id="ARBA00004271"/>
    </source>
</evidence>
<feature type="domain" description="Cupin type-1" evidence="12">
    <location>
        <begin position="279"/>
        <end position="406"/>
    </location>
</feature>
<evidence type="ECO:0000256" key="7">
    <source>
        <dbReference type="ARBA" id="ARBA00023211"/>
    </source>
</evidence>
<keyword evidence="4" id="KW-0964">Secreted</keyword>
<dbReference type="FunFam" id="2.60.120.10:FF:000005">
    <property type="entry name" value="Germin-like protein subfamily 1 member 8"/>
    <property type="match status" value="1"/>
</dbReference>
<evidence type="ECO:0000256" key="8">
    <source>
        <dbReference type="PIRSR" id="PIRSR601929-1"/>
    </source>
</evidence>
<dbReference type="CDD" id="cd02241">
    <property type="entry name" value="cupin_OxOx"/>
    <property type="match status" value="2"/>
</dbReference>
<evidence type="ECO:0000256" key="6">
    <source>
        <dbReference type="ARBA" id="ARBA00023157"/>
    </source>
</evidence>
<dbReference type="GO" id="GO:0048046">
    <property type="term" value="C:apoplast"/>
    <property type="evidence" value="ECO:0007669"/>
    <property type="project" value="UniProtKB-SubCell"/>
</dbReference>
<feature type="domain" description="Cupin type-1" evidence="12">
    <location>
        <begin position="61"/>
        <end position="216"/>
    </location>
</feature>
<accession>A0A8S0Q423</accession>
<keyword evidence="11" id="KW-0732">Signal</keyword>
<evidence type="ECO:0000256" key="4">
    <source>
        <dbReference type="ARBA" id="ARBA00022525"/>
    </source>
</evidence>
<keyword evidence="7 8" id="KW-0464">Manganese</keyword>
<name>A0A8S0Q423_OLEEU</name>
<comment type="caution">
    <text evidence="13">The sequence shown here is derived from an EMBL/GenBank/DDBJ whole genome shotgun (WGS) entry which is preliminary data.</text>
</comment>
<dbReference type="OrthoDB" id="1879185at2759"/>
<dbReference type="InterPro" id="IPR014710">
    <property type="entry name" value="RmlC-like_jellyroll"/>
</dbReference>
<evidence type="ECO:0000256" key="10">
    <source>
        <dbReference type="PIRSR" id="PIRSR601929-3"/>
    </source>
</evidence>
<proteinExistence type="inferred from homology"/>
<feature type="signal peptide" evidence="11">
    <location>
        <begin position="1"/>
        <end position="20"/>
    </location>
</feature>
<dbReference type="SUPFAM" id="SSF51182">
    <property type="entry name" value="RmlC-like cupins"/>
    <property type="match status" value="2"/>
</dbReference>
<feature type="binding site" evidence="9">
    <location>
        <position position="111"/>
    </location>
    <ligand>
        <name>Mn(2+)</name>
        <dbReference type="ChEBI" id="CHEBI:29035"/>
    </ligand>
</feature>
<feature type="binding site" evidence="9">
    <location>
        <position position="109"/>
    </location>
    <ligand>
        <name>Mn(2+)</name>
        <dbReference type="ChEBI" id="CHEBI:29035"/>
    </ligand>
</feature>
<feature type="disulfide bond" evidence="10">
    <location>
        <begin position="30"/>
        <end position="47"/>
    </location>
</feature>
<dbReference type="InterPro" id="IPR019780">
    <property type="entry name" value="Germin_Mn-BS"/>
</dbReference>
<evidence type="ECO:0000256" key="9">
    <source>
        <dbReference type="PIRSR" id="PIRSR601929-2"/>
    </source>
</evidence>
<evidence type="ECO:0000256" key="5">
    <source>
        <dbReference type="ARBA" id="ARBA00022723"/>
    </source>
</evidence>
<keyword evidence="5 8" id="KW-0479">Metal-binding</keyword>
<feature type="binding site" evidence="9">
    <location>
        <position position="116"/>
    </location>
    <ligand>
        <name>Mn(2+)</name>
        <dbReference type="ChEBI" id="CHEBI:29035"/>
    </ligand>
</feature>
<feature type="binding site" evidence="9">
    <location>
        <position position="162"/>
    </location>
    <ligand>
        <name>Mn(2+)</name>
        <dbReference type="ChEBI" id="CHEBI:29035"/>
    </ligand>
</feature>
<evidence type="ECO:0000259" key="12">
    <source>
        <dbReference type="SMART" id="SM00835"/>
    </source>
</evidence>
<feature type="binding site" evidence="8">
    <location>
        <position position="116"/>
    </location>
    <ligand>
        <name>oxalate</name>
        <dbReference type="ChEBI" id="CHEBI:30623"/>
    </ligand>
</feature>
<comment type="subcellular location">
    <subcellularLocation>
        <location evidence="1">Secreted</location>
        <location evidence="1">Extracellular space</location>
        <location evidence="1">Apoplast</location>
    </subcellularLocation>
</comment>
<gene>
    <name evidence="13" type="ORF">OLEA9_A061043</name>
</gene>
<evidence type="ECO:0000256" key="11">
    <source>
        <dbReference type="SAM" id="SignalP"/>
    </source>
</evidence>
<dbReference type="AlphaFoldDB" id="A0A8S0Q423"/>
<evidence type="ECO:0000256" key="3">
    <source>
        <dbReference type="ARBA" id="ARBA00022523"/>
    </source>
</evidence>
<dbReference type="InterPro" id="IPR011051">
    <property type="entry name" value="RmlC_Cupin_sf"/>
</dbReference>
<reference evidence="13 14" key="1">
    <citation type="submission" date="2019-12" db="EMBL/GenBank/DDBJ databases">
        <authorList>
            <person name="Alioto T."/>
            <person name="Alioto T."/>
            <person name="Gomez Garrido J."/>
        </authorList>
    </citation>
    <scope>NUCLEOTIDE SEQUENCE [LARGE SCALE GENOMIC DNA]</scope>
</reference>
<evidence type="ECO:0000313" key="14">
    <source>
        <dbReference type="Proteomes" id="UP000594638"/>
    </source>
</evidence>
<dbReference type="InterPro" id="IPR006045">
    <property type="entry name" value="Cupin_1"/>
</dbReference>
<dbReference type="Pfam" id="PF00190">
    <property type="entry name" value="Cupin_1"/>
    <property type="match status" value="2"/>
</dbReference>
<protein>
    <submittedName>
        <fullName evidence="13">Germin 2-1 isoform X1</fullName>
    </submittedName>
</protein>
<dbReference type="InterPro" id="IPR001929">
    <property type="entry name" value="Germin"/>
</dbReference>
<sequence>MAVHLLISVLIISLASFTYASDPAPLQDFCVAVKDAEAKVFVNGKICKDPNMVSANDFFFPGLNVPGNTSNPLGSKVTPVNVNQLPGLNTLGISLVRIDYAPYGLNPPHTHPRATEVLVVVEGTLYVGFVTSNPADPNVKNKLFTKTLYPGDVFVFPEGLIHFQFNVGKTNAVVFAGLSSQNPGVITIANAVFGSDPPINIDVLTKAFQVDANLKITPCGILIVYVLDIYVEIEPCSLLLMIGMADFCVALKDAEAKVFVNGKICKDPNMVSANDFFFPGLNVPGNTSNPLGSKVTPVNVNQLPGLNTLGISLVRIDYAPYGLNPPHTHPRATEVLVVVKGDVFVFPEGLIHFQFNVGKTNAVVFAGLSSQNPGVITIANAVFGSDPPINVDVLTKAFQVDANVIKYLQGQFWWNID</sequence>
<dbReference type="Gramene" id="OE9A061043T1">
    <property type="protein sequence ID" value="OE9A061043C1"/>
    <property type="gene ID" value="OE9A061043"/>
</dbReference>
<keyword evidence="14" id="KW-1185">Reference proteome</keyword>
<feature type="binding site" evidence="8">
    <location>
        <position position="111"/>
    </location>
    <ligand>
        <name>oxalate</name>
        <dbReference type="ChEBI" id="CHEBI:30623"/>
    </ligand>
</feature>
<dbReference type="PROSITE" id="PS00725">
    <property type="entry name" value="GERMIN"/>
    <property type="match status" value="2"/>
</dbReference>
<dbReference type="PRINTS" id="PR00325">
    <property type="entry name" value="GERMIN"/>
</dbReference>
<dbReference type="Gene3D" id="2.60.120.10">
    <property type="entry name" value="Jelly Rolls"/>
    <property type="match status" value="3"/>
</dbReference>
<organism evidence="13 14">
    <name type="scientific">Olea europaea subsp. europaea</name>
    <dbReference type="NCBI Taxonomy" id="158383"/>
    <lineage>
        <taxon>Eukaryota</taxon>
        <taxon>Viridiplantae</taxon>
        <taxon>Streptophyta</taxon>
        <taxon>Embryophyta</taxon>
        <taxon>Tracheophyta</taxon>
        <taxon>Spermatophyta</taxon>
        <taxon>Magnoliopsida</taxon>
        <taxon>eudicotyledons</taxon>
        <taxon>Gunneridae</taxon>
        <taxon>Pentapetalae</taxon>
        <taxon>asterids</taxon>
        <taxon>lamiids</taxon>
        <taxon>Lamiales</taxon>
        <taxon>Oleaceae</taxon>
        <taxon>Oleeae</taxon>
        <taxon>Olea</taxon>
    </lineage>
</organism>
<keyword evidence="6 10" id="KW-1015">Disulfide bond</keyword>
<comment type="similarity">
    <text evidence="2">Belongs to the germin family.</text>
</comment>
<dbReference type="PANTHER" id="PTHR31238">
    <property type="entry name" value="GERMIN-LIKE PROTEIN SUBFAMILY 3 MEMBER 3"/>
    <property type="match status" value="1"/>
</dbReference>
<dbReference type="SMART" id="SM00835">
    <property type="entry name" value="Cupin_1"/>
    <property type="match status" value="2"/>
</dbReference>
<feature type="chain" id="PRO_5035872574" evidence="11">
    <location>
        <begin position="21"/>
        <end position="417"/>
    </location>
</feature>
<dbReference type="GO" id="GO:0030145">
    <property type="term" value="F:manganese ion binding"/>
    <property type="evidence" value="ECO:0007669"/>
    <property type="project" value="InterPro"/>
</dbReference>
<dbReference type="EMBL" id="CACTIH010000564">
    <property type="protein sequence ID" value="CAA2961529.1"/>
    <property type="molecule type" value="Genomic_DNA"/>
</dbReference>
<evidence type="ECO:0000256" key="2">
    <source>
        <dbReference type="ARBA" id="ARBA00007456"/>
    </source>
</evidence>
<feature type="binding site" evidence="8">
    <location>
        <position position="106"/>
    </location>
    <ligand>
        <name>oxalate</name>
        <dbReference type="ChEBI" id="CHEBI:30623"/>
    </ligand>
</feature>
<keyword evidence="3" id="KW-0052">Apoplast</keyword>
<dbReference type="Proteomes" id="UP000594638">
    <property type="component" value="Unassembled WGS sequence"/>
</dbReference>